<dbReference type="InterPro" id="IPR018247">
    <property type="entry name" value="EF_Hand_1_Ca_BS"/>
</dbReference>
<accession>A0A832G7J1</accession>
<keyword evidence="1" id="KW-0732">Signal</keyword>
<comment type="caution">
    <text evidence="2">The sequence shown here is derived from an EMBL/GenBank/DDBJ whole genome shotgun (WGS) entry which is preliminary data.</text>
</comment>
<feature type="signal peptide" evidence="1">
    <location>
        <begin position="1"/>
        <end position="21"/>
    </location>
</feature>
<gene>
    <name evidence="2" type="ORF">ENS56_07495</name>
</gene>
<sequence length="113" mass="12937">MKKVFSFILSVVVIFQINSFASNGEKNNFSLVEVVTPAKEVYDDGIYRIQFSSFYVVDENGNKIISSGEVFDYAAKIKVSEGKYSIFYKNLNDQLVQKEIIVEKGNYLRIKLD</sequence>
<reference evidence="2" key="1">
    <citation type="journal article" date="2020" name="mSystems">
        <title>Genome- and Community-Level Interaction Insights into Carbon Utilization and Element Cycling Functions of Hydrothermarchaeota in Hydrothermal Sediment.</title>
        <authorList>
            <person name="Zhou Z."/>
            <person name="Liu Y."/>
            <person name="Xu W."/>
            <person name="Pan J."/>
            <person name="Luo Z.H."/>
            <person name="Li M."/>
        </authorList>
    </citation>
    <scope>NUCLEOTIDE SEQUENCE [LARGE SCALE GENOMIC DNA]</scope>
    <source>
        <strain evidence="2">SpSt-500</strain>
    </source>
</reference>
<feature type="chain" id="PRO_5032991431" evidence="1">
    <location>
        <begin position="22"/>
        <end position="113"/>
    </location>
</feature>
<dbReference type="EMBL" id="DSVI01000008">
    <property type="protein sequence ID" value="HGT47862.1"/>
    <property type="molecule type" value="Genomic_DNA"/>
</dbReference>
<evidence type="ECO:0000313" key="2">
    <source>
        <dbReference type="EMBL" id="HGT47862.1"/>
    </source>
</evidence>
<name>A0A832G7J1_9BACT</name>
<proteinExistence type="predicted"/>
<dbReference type="PROSITE" id="PS00018">
    <property type="entry name" value="EF_HAND_1"/>
    <property type="match status" value="1"/>
</dbReference>
<evidence type="ECO:0000256" key="1">
    <source>
        <dbReference type="SAM" id="SignalP"/>
    </source>
</evidence>
<organism evidence="2">
    <name type="scientific">Ignavibacterium album</name>
    <dbReference type="NCBI Taxonomy" id="591197"/>
    <lineage>
        <taxon>Bacteria</taxon>
        <taxon>Pseudomonadati</taxon>
        <taxon>Ignavibacteriota</taxon>
        <taxon>Ignavibacteria</taxon>
        <taxon>Ignavibacteriales</taxon>
        <taxon>Ignavibacteriaceae</taxon>
        <taxon>Ignavibacterium</taxon>
    </lineage>
</organism>
<dbReference type="AlphaFoldDB" id="A0A832G7J1"/>
<protein>
    <submittedName>
        <fullName evidence="2">Uncharacterized protein</fullName>
    </submittedName>
</protein>